<evidence type="ECO:0000256" key="4">
    <source>
        <dbReference type="ARBA" id="ARBA00023136"/>
    </source>
</evidence>
<dbReference type="Gene3D" id="1.20.1250.20">
    <property type="entry name" value="MFS general substrate transporter like domains"/>
    <property type="match status" value="1"/>
</dbReference>
<dbReference type="SUPFAM" id="SSF103473">
    <property type="entry name" value="MFS general substrate transporter"/>
    <property type="match status" value="1"/>
</dbReference>
<protein>
    <submittedName>
        <fullName evidence="7">MFS transporter</fullName>
    </submittedName>
</protein>
<keyword evidence="2 5" id="KW-0812">Transmembrane</keyword>
<evidence type="ECO:0000259" key="6">
    <source>
        <dbReference type="PROSITE" id="PS50850"/>
    </source>
</evidence>
<dbReference type="PANTHER" id="PTHR23501:SF154">
    <property type="entry name" value="MULTIDRUG-EFFLUX TRANSPORTER RV1634-RELATED"/>
    <property type="match status" value="1"/>
</dbReference>
<dbReference type="PANTHER" id="PTHR23501">
    <property type="entry name" value="MAJOR FACILITATOR SUPERFAMILY"/>
    <property type="match status" value="1"/>
</dbReference>
<keyword evidence="3 5" id="KW-1133">Transmembrane helix</keyword>
<sequence length="485" mass="48250">MSSIEPVLPRPVPGILSPPFRAMTIGMLALISLLAFEQLAVATVMPVVATALGDASLYAAAFGVALAAGIVGMVLAGRWSDRAGPAPALWAGIAAFVLGLAAAGTAPTMPALVLGRALQGMGGGLMGVALYVVVGQHYPSALHARIFAAFAAAWVLPAIVGPALAGLMERHFGWRWVFLAAALLALPSAAMVWRGLVAGARPAPARPQDVQEPRAGLGPAALAAVSAGLLYAGGQSAAGHAAVVAAALVGLALSAPRLLPHGTFTARHGLPAVIGLRGLAAAAFVTAEVFIPLMLTRERGLTPVQAGLVLTIGALGWSAGSWLQGRSTRPRSDAACVRLLRMGLGSITLGVAAVTLVLLPAVPLAVAVVGWAITGLGMGLVFPTLSVLMLRLAPGAKQGAASSALQLSDSLVSAVGLALAGLLLAALQQQTPTGAFVAGFAVAAGLSALGLAVAGRARAGRPAVGAATICDSPESMLDAHQSPPA</sequence>
<feature type="transmembrane region" description="Helical" evidence="5">
    <location>
        <begin position="146"/>
        <end position="168"/>
    </location>
</feature>
<feature type="transmembrane region" description="Helical" evidence="5">
    <location>
        <begin position="368"/>
        <end position="390"/>
    </location>
</feature>
<keyword evidence="8" id="KW-1185">Reference proteome</keyword>
<reference evidence="7 8" key="1">
    <citation type="submission" date="2020-05" db="EMBL/GenBank/DDBJ databases">
        <title>Aquincola sp. isolate from soil.</title>
        <authorList>
            <person name="Han J."/>
            <person name="Kim D.-U."/>
        </authorList>
    </citation>
    <scope>NUCLEOTIDE SEQUENCE [LARGE SCALE GENOMIC DNA]</scope>
    <source>
        <strain evidence="7 8">S2</strain>
    </source>
</reference>
<feature type="domain" description="Major facilitator superfamily (MFS) profile" evidence="6">
    <location>
        <begin position="23"/>
        <end position="462"/>
    </location>
</feature>
<feature type="transmembrane region" description="Helical" evidence="5">
    <location>
        <begin position="25"/>
        <end position="49"/>
    </location>
</feature>
<comment type="caution">
    <text evidence="7">The sequence shown here is derived from an EMBL/GenBank/DDBJ whole genome shotgun (WGS) entry which is preliminary data.</text>
</comment>
<feature type="transmembrane region" description="Helical" evidence="5">
    <location>
        <begin position="434"/>
        <end position="454"/>
    </location>
</feature>
<keyword evidence="4 5" id="KW-0472">Membrane</keyword>
<organism evidence="7 8">
    <name type="scientific">Pseudaquabacterium terrae</name>
    <dbReference type="NCBI Taxonomy" id="2732868"/>
    <lineage>
        <taxon>Bacteria</taxon>
        <taxon>Pseudomonadati</taxon>
        <taxon>Pseudomonadota</taxon>
        <taxon>Betaproteobacteria</taxon>
        <taxon>Burkholderiales</taxon>
        <taxon>Sphaerotilaceae</taxon>
        <taxon>Pseudaquabacterium</taxon>
    </lineage>
</organism>
<evidence type="ECO:0000256" key="5">
    <source>
        <dbReference type="SAM" id="Phobius"/>
    </source>
</evidence>
<dbReference type="RefSeq" id="WP_173122608.1">
    <property type="nucleotide sequence ID" value="NZ_JABRWJ010000003.1"/>
</dbReference>
<feature type="transmembrane region" description="Helical" evidence="5">
    <location>
        <begin position="270"/>
        <end position="291"/>
    </location>
</feature>
<name>A0ABX2EFX3_9BURK</name>
<dbReference type="Pfam" id="PF07690">
    <property type="entry name" value="MFS_1"/>
    <property type="match status" value="1"/>
</dbReference>
<dbReference type="Proteomes" id="UP000737171">
    <property type="component" value="Unassembled WGS sequence"/>
</dbReference>
<feature type="transmembrane region" description="Helical" evidence="5">
    <location>
        <begin position="411"/>
        <end position="428"/>
    </location>
</feature>
<dbReference type="PROSITE" id="PS50850">
    <property type="entry name" value="MFS"/>
    <property type="match status" value="1"/>
</dbReference>
<evidence type="ECO:0000256" key="2">
    <source>
        <dbReference type="ARBA" id="ARBA00022692"/>
    </source>
</evidence>
<feature type="transmembrane region" description="Helical" evidence="5">
    <location>
        <begin position="303"/>
        <end position="323"/>
    </location>
</feature>
<dbReference type="InterPro" id="IPR036259">
    <property type="entry name" value="MFS_trans_sf"/>
</dbReference>
<feature type="transmembrane region" description="Helical" evidence="5">
    <location>
        <begin position="55"/>
        <end position="76"/>
    </location>
</feature>
<evidence type="ECO:0000256" key="3">
    <source>
        <dbReference type="ARBA" id="ARBA00022989"/>
    </source>
</evidence>
<dbReference type="EMBL" id="JABRWJ010000003">
    <property type="protein sequence ID" value="NRF67498.1"/>
    <property type="molecule type" value="Genomic_DNA"/>
</dbReference>
<gene>
    <name evidence="7" type="ORF">HLB44_10920</name>
</gene>
<dbReference type="InterPro" id="IPR011701">
    <property type="entry name" value="MFS"/>
</dbReference>
<feature type="transmembrane region" description="Helical" evidence="5">
    <location>
        <begin position="344"/>
        <end position="362"/>
    </location>
</feature>
<feature type="transmembrane region" description="Helical" evidence="5">
    <location>
        <begin position="113"/>
        <end position="134"/>
    </location>
</feature>
<evidence type="ECO:0000256" key="1">
    <source>
        <dbReference type="ARBA" id="ARBA00004141"/>
    </source>
</evidence>
<feature type="transmembrane region" description="Helical" evidence="5">
    <location>
        <begin position="174"/>
        <end position="193"/>
    </location>
</feature>
<dbReference type="InterPro" id="IPR020846">
    <property type="entry name" value="MFS_dom"/>
</dbReference>
<evidence type="ECO:0000313" key="8">
    <source>
        <dbReference type="Proteomes" id="UP000737171"/>
    </source>
</evidence>
<feature type="transmembrane region" description="Helical" evidence="5">
    <location>
        <begin position="88"/>
        <end position="107"/>
    </location>
</feature>
<comment type="subcellular location">
    <subcellularLocation>
        <location evidence="1">Membrane</location>
        <topology evidence="1">Multi-pass membrane protein</topology>
    </subcellularLocation>
</comment>
<proteinExistence type="predicted"/>
<accession>A0ABX2EFX3</accession>
<feature type="transmembrane region" description="Helical" evidence="5">
    <location>
        <begin position="238"/>
        <end position="258"/>
    </location>
</feature>
<evidence type="ECO:0000313" key="7">
    <source>
        <dbReference type="EMBL" id="NRF67498.1"/>
    </source>
</evidence>